<dbReference type="FunFam" id="2.30.29.170:FF:000002">
    <property type="entry name" value="EF-hand domain (C-terminal) containing 1"/>
    <property type="match status" value="1"/>
</dbReference>
<dbReference type="EMBL" id="FN654379">
    <property type="protein sequence ID" value="CBY32918.1"/>
    <property type="molecule type" value="Genomic_DNA"/>
</dbReference>
<accession>E4YBI1</accession>
<evidence type="ECO:0000259" key="8">
    <source>
        <dbReference type="PROSITE" id="PS51336"/>
    </source>
</evidence>
<sequence length="788" mass="89610">MIIVNLQMRSFSKHGSYCRILVALVIRFHPLSFADKKLLQQRRKRNKIVAIMSSLKRASKLIFPFLPGNAGFGNDLKKKTFNKPHHFDRANDVLMWVGERKPGIGYEPRPGQKKEHFSQFPPASGEAQPAWIAYDKRVLSFNGFFEEVVINNNSEAFRIRPVKVYFYLEDDTIQVNEPLIENSGLSQGCFIRRHRVPLPNNSDKFFTCEQFNVGATLPLYGKSIHLCSCDKFTHNFLTSMGVTVGQATEIPVDGNTIKRMEEMSLMQPLRPYQKIDTFGQFLERDRMVLRFYGQWDDRDNSFGDVKVHDLTLHYYLADDTIEVLEKIKANSGRDNVPVFLHRGKLLRNSPVPAYMPGAKTPRTVLNVCNTHHILDGRKTGELVEQFYTEKDLQVGHVINVHGRPLKLHSCDEFTKKFYETNYDVTEFGPEQPIPEKKSSYTAERVLPPYNGFGIYEDTVQNCKSLLPQPPKKDVLKFMKLDRDGLNSHVLRFVARIRTNDKTQQSRKFVISYFLYDTVQVFEPPIRNSGISGGKFCERMRMATPGQDKFSGASRNFYSLEDFYVGAEICVKGTAFELTGADAYALDWMSKNGHPCSSIAKIEAKIQAGLVGQKAAEIKSQLSSRANSDGTINFESVRSILEELGLNQQEILTLGRHFASSTDDDSTVTRVARVVKDKLRRRRFDEFSQLSSTLSYHDRECSGRLPRHLLERVIKSFKLPILADEMNVLLGPDAEATVDYKELLRCIDYTKSHEAPPTNDDLAPPAPLVVDLPPIGAVNYAELFSKLSI</sequence>
<dbReference type="Gene3D" id="2.30.29.170">
    <property type="match status" value="3"/>
</dbReference>
<dbReference type="AlphaFoldDB" id="E4YBI1"/>
<dbReference type="InterPro" id="IPR011992">
    <property type="entry name" value="EF-hand-dom_pair"/>
</dbReference>
<dbReference type="InterPro" id="IPR006602">
    <property type="entry name" value="DM10_dom"/>
</dbReference>
<dbReference type="FunFam" id="2.30.29.170:FF:000004">
    <property type="entry name" value="EF-hand domain containing 2"/>
    <property type="match status" value="1"/>
</dbReference>
<evidence type="ECO:0000256" key="4">
    <source>
        <dbReference type="ARBA" id="ARBA00023212"/>
    </source>
</evidence>
<organism evidence="9">
    <name type="scientific">Oikopleura dioica</name>
    <name type="common">Tunicate</name>
    <dbReference type="NCBI Taxonomy" id="34765"/>
    <lineage>
        <taxon>Eukaryota</taxon>
        <taxon>Metazoa</taxon>
        <taxon>Chordata</taxon>
        <taxon>Tunicata</taxon>
        <taxon>Appendicularia</taxon>
        <taxon>Copelata</taxon>
        <taxon>Oikopleuridae</taxon>
        <taxon>Oikopleura</taxon>
    </lineage>
</organism>
<feature type="domain" description="DM10" evidence="8">
    <location>
        <begin position="135"/>
        <end position="241"/>
    </location>
</feature>
<dbReference type="GO" id="GO:0005874">
    <property type="term" value="C:microtubule"/>
    <property type="evidence" value="ECO:0007669"/>
    <property type="project" value="TreeGrafter"/>
</dbReference>
<dbReference type="GO" id="GO:0010975">
    <property type="term" value="P:regulation of neuron projection development"/>
    <property type="evidence" value="ECO:0007669"/>
    <property type="project" value="TreeGrafter"/>
</dbReference>
<evidence type="ECO:0000256" key="6">
    <source>
        <dbReference type="ARBA" id="ARBA00035003"/>
    </source>
</evidence>
<dbReference type="SUPFAM" id="SSF47473">
    <property type="entry name" value="EF-hand"/>
    <property type="match status" value="1"/>
</dbReference>
<dbReference type="Pfam" id="PF06565">
    <property type="entry name" value="DM10_dom"/>
    <property type="match status" value="3"/>
</dbReference>
<keyword evidence="2" id="KW-0963">Cytoplasm</keyword>
<feature type="domain" description="DM10" evidence="8">
    <location>
        <begin position="285"/>
        <end position="422"/>
    </location>
</feature>
<dbReference type="PANTHER" id="PTHR12086:SF11">
    <property type="entry name" value="EF-HAND DOMAIN-CONTAINING FAMILY MEMBER C2"/>
    <property type="match status" value="1"/>
</dbReference>
<dbReference type="InterPro" id="IPR040193">
    <property type="entry name" value="EFHC1/EFHC2/EFHB"/>
</dbReference>
<keyword evidence="3" id="KW-0677">Repeat</keyword>
<keyword evidence="4" id="KW-0206">Cytoskeleton</keyword>
<evidence type="ECO:0000256" key="1">
    <source>
        <dbReference type="ARBA" id="ARBA00004430"/>
    </source>
</evidence>
<proteinExistence type="predicted"/>
<dbReference type="Proteomes" id="UP000011014">
    <property type="component" value="Unassembled WGS sequence"/>
</dbReference>
<reference evidence="9" key="1">
    <citation type="journal article" date="2010" name="Science">
        <title>Plasticity of animal genome architecture unmasked by rapid evolution of a pelagic tunicate.</title>
        <authorList>
            <person name="Denoeud F."/>
            <person name="Henriet S."/>
            <person name="Mungpakdee S."/>
            <person name="Aury J.M."/>
            <person name="Da Silva C."/>
            <person name="Brinkmann H."/>
            <person name="Mikhaleva J."/>
            <person name="Olsen L.C."/>
            <person name="Jubin C."/>
            <person name="Canestro C."/>
            <person name="Bouquet J.M."/>
            <person name="Danks G."/>
            <person name="Poulain J."/>
            <person name="Campsteijn C."/>
            <person name="Adamski M."/>
            <person name="Cross I."/>
            <person name="Yadetie F."/>
            <person name="Muffato M."/>
            <person name="Louis A."/>
            <person name="Butcher S."/>
            <person name="Tsagkogeorga G."/>
            <person name="Konrad A."/>
            <person name="Singh S."/>
            <person name="Jensen M.F."/>
            <person name="Cong E.H."/>
            <person name="Eikeseth-Otteraa H."/>
            <person name="Noel B."/>
            <person name="Anthouard V."/>
            <person name="Porcel B.M."/>
            <person name="Kachouri-Lafond R."/>
            <person name="Nishino A."/>
            <person name="Ugolini M."/>
            <person name="Chourrout P."/>
            <person name="Nishida H."/>
            <person name="Aasland R."/>
            <person name="Huzurbazar S."/>
            <person name="Westhof E."/>
            <person name="Delsuc F."/>
            <person name="Lehrach H."/>
            <person name="Reinhardt R."/>
            <person name="Weissenbach J."/>
            <person name="Roy S.W."/>
            <person name="Artiguenave F."/>
            <person name="Postlethwait J.H."/>
            <person name="Manak J.R."/>
            <person name="Thompson E.M."/>
            <person name="Jaillon O."/>
            <person name="Du Pasquier L."/>
            <person name="Boudinot P."/>
            <person name="Liberles D.A."/>
            <person name="Volff J.N."/>
            <person name="Philippe H."/>
            <person name="Lenhard B."/>
            <person name="Roest Crollius H."/>
            <person name="Wincker P."/>
            <person name="Chourrout D."/>
        </authorList>
    </citation>
    <scope>NUCLEOTIDE SEQUENCE [LARGE SCALE GENOMIC DNA]</scope>
</reference>
<evidence type="ECO:0000256" key="7">
    <source>
        <dbReference type="ARBA" id="ARBA00039880"/>
    </source>
</evidence>
<evidence type="ECO:0000256" key="2">
    <source>
        <dbReference type="ARBA" id="ARBA00022490"/>
    </source>
</evidence>
<dbReference type="PROSITE" id="PS51336">
    <property type="entry name" value="DM10"/>
    <property type="match status" value="3"/>
</dbReference>
<dbReference type="SMART" id="SM00676">
    <property type="entry name" value="DM10"/>
    <property type="match status" value="3"/>
</dbReference>
<feature type="domain" description="DM10" evidence="8">
    <location>
        <begin position="486"/>
        <end position="592"/>
    </location>
</feature>
<name>E4YBI1_OIKDI</name>
<protein>
    <recommendedName>
        <fullName evidence="7">EF-hand domain-containing family member C2</fullName>
    </recommendedName>
</protein>
<evidence type="ECO:0000313" key="9">
    <source>
        <dbReference type="EMBL" id="CBY32918.1"/>
    </source>
</evidence>
<keyword evidence="5" id="KW-0966">Cell projection</keyword>
<comment type="subcellular location">
    <subcellularLocation>
        <location evidence="1">Cytoplasm</location>
        <location evidence="1">Cytoskeleton</location>
        <location evidence="1">Cilium axoneme</location>
    </subcellularLocation>
</comment>
<dbReference type="GO" id="GO:0005930">
    <property type="term" value="C:axoneme"/>
    <property type="evidence" value="ECO:0007669"/>
    <property type="project" value="UniProtKB-SubCell"/>
</dbReference>
<evidence type="ECO:0000256" key="5">
    <source>
        <dbReference type="ARBA" id="ARBA00023273"/>
    </source>
</evidence>
<evidence type="ECO:0000256" key="3">
    <source>
        <dbReference type="ARBA" id="ARBA00022737"/>
    </source>
</evidence>
<comment type="function">
    <text evidence="6">Microtubule inner protein (MIP) part of the dynein-decorated doublet microtubules (DMTs) in cilia axoneme, which is required for motile cilia beating.</text>
</comment>
<dbReference type="PANTHER" id="PTHR12086">
    <property type="entry name" value="EF-HAND DOMAIN C-TERMINAL CONTAINING PROTEIN"/>
    <property type="match status" value="1"/>
</dbReference>
<gene>
    <name evidence="9" type="ORF">GSOID_T00020779001</name>
</gene>